<feature type="region of interest" description="Disordered" evidence="1">
    <location>
        <begin position="175"/>
        <end position="256"/>
    </location>
</feature>
<feature type="compositionally biased region" description="Basic residues" evidence="1">
    <location>
        <begin position="101"/>
        <end position="113"/>
    </location>
</feature>
<dbReference type="AlphaFoldDB" id="A0A6J4KRM2"/>
<dbReference type="EMBL" id="CADCUC010000070">
    <property type="protein sequence ID" value="CAA9309760.1"/>
    <property type="molecule type" value="Genomic_DNA"/>
</dbReference>
<feature type="non-terminal residue" evidence="2">
    <location>
        <position position="360"/>
    </location>
</feature>
<keyword evidence="2" id="KW-0413">Isomerase</keyword>
<evidence type="ECO:0000256" key="1">
    <source>
        <dbReference type="SAM" id="MobiDB-lite"/>
    </source>
</evidence>
<gene>
    <name evidence="2" type="ORF">AVDCRST_MAG90-361</name>
</gene>
<feature type="compositionally biased region" description="Basic and acidic residues" evidence="1">
    <location>
        <begin position="238"/>
        <end position="250"/>
    </location>
</feature>
<evidence type="ECO:0000313" key="2">
    <source>
        <dbReference type="EMBL" id="CAA9309760.1"/>
    </source>
</evidence>
<dbReference type="GO" id="GO:0004512">
    <property type="term" value="F:inositol-3-phosphate synthase activity"/>
    <property type="evidence" value="ECO:0007669"/>
    <property type="project" value="UniProtKB-EC"/>
</dbReference>
<name>A0A6J4KRM2_9HYPH</name>
<accession>A0A6J4KRM2</accession>
<proteinExistence type="predicted"/>
<protein>
    <submittedName>
        <fullName evidence="2">Inositol-1-phosphate synthase</fullName>
        <ecNumber evidence="2">5.5.1.4</ecNumber>
    </submittedName>
</protein>
<organism evidence="2">
    <name type="scientific">uncultured Microvirga sp</name>
    <dbReference type="NCBI Taxonomy" id="412392"/>
    <lineage>
        <taxon>Bacteria</taxon>
        <taxon>Pseudomonadati</taxon>
        <taxon>Pseudomonadota</taxon>
        <taxon>Alphaproteobacteria</taxon>
        <taxon>Hyphomicrobiales</taxon>
        <taxon>Methylobacteriaceae</taxon>
        <taxon>Microvirga</taxon>
        <taxon>environmental samples</taxon>
    </lineage>
</organism>
<reference evidence="2" key="1">
    <citation type="submission" date="2020-02" db="EMBL/GenBank/DDBJ databases">
        <authorList>
            <person name="Meier V. D."/>
        </authorList>
    </citation>
    <scope>NUCLEOTIDE SEQUENCE</scope>
    <source>
        <strain evidence="2">AVDCRST_MAG90</strain>
    </source>
</reference>
<feature type="region of interest" description="Disordered" evidence="1">
    <location>
        <begin position="85"/>
        <end position="125"/>
    </location>
</feature>
<feature type="compositionally biased region" description="Basic residues" evidence="1">
    <location>
        <begin position="177"/>
        <end position="198"/>
    </location>
</feature>
<feature type="non-terminal residue" evidence="2">
    <location>
        <position position="1"/>
    </location>
</feature>
<dbReference type="EC" id="5.5.1.4" evidence="2"/>
<sequence length="360" mass="42087">EPQEAPGRPRRSRQLRLLLCPGPVLLRRRERQRARAGADEYRARRLPCRRHRDRLRLRRQRRQGRAGCRESRVRRAEQHAAFLGRAGVRHRGPARPDARRPRQIHPRRDRRIRGAGGRRDAGARALAHRRARVLPAGRIAAGDRVLRRTRARGRLRLRELHPGLHRLEPRLAQALRGARRADHRRRHQEPGRRHHRPPRAGEPVSRARRAPRPHLPAQFRRQHRLPEHARARAARIKKNLENPGRDEPARHPAVARKHPCRAVRFRAVADGPEMGLYPHGRHDLRQRPPECRAEARSVGLSELGRRRDRRGALRQARAGPRRRRRARRALELFHEVAARAVHRRSGARAHAALRRRRRGL</sequence>